<keyword evidence="4" id="KW-1015">Disulfide bond</keyword>
<keyword evidence="3 5" id="KW-0408">Iron</keyword>
<dbReference type="SUPFAM" id="SSF49742">
    <property type="entry name" value="PHM/PNGase F"/>
    <property type="match status" value="2"/>
</dbReference>
<comment type="caution">
    <text evidence="9">The sequence shown here is derived from an EMBL/GenBank/DDBJ whole genome shotgun (WGS) entry which is preliminary data.</text>
</comment>
<dbReference type="Gene3D" id="1.10.238.10">
    <property type="entry name" value="EF-hand"/>
    <property type="match status" value="1"/>
</dbReference>
<dbReference type="InterPro" id="IPR008977">
    <property type="entry name" value="PHM/PNGase_F_dom_sf"/>
</dbReference>
<dbReference type="InterPro" id="IPR013766">
    <property type="entry name" value="Thioredoxin_domain"/>
</dbReference>
<evidence type="ECO:0000313" key="9">
    <source>
        <dbReference type="EMBL" id="TDU64325.1"/>
    </source>
</evidence>
<keyword evidence="6" id="KW-0732">Signal</keyword>
<dbReference type="SUPFAM" id="SSF46626">
    <property type="entry name" value="Cytochrome c"/>
    <property type="match status" value="1"/>
</dbReference>
<keyword evidence="2 5" id="KW-0479">Metal-binding</keyword>
<evidence type="ECO:0000313" key="10">
    <source>
        <dbReference type="Proteomes" id="UP000295662"/>
    </source>
</evidence>
<evidence type="ECO:0000256" key="4">
    <source>
        <dbReference type="ARBA" id="ARBA00023157"/>
    </source>
</evidence>
<dbReference type="Gene3D" id="3.40.30.10">
    <property type="entry name" value="Glutaredoxin"/>
    <property type="match status" value="1"/>
</dbReference>
<dbReference type="Pfam" id="PF00578">
    <property type="entry name" value="AhpC-TSA"/>
    <property type="match status" value="1"/>
</dbReference>
<dbReference type="SUPFAM" id="SSF52833">
    <property type="entry name" value="Thioredoxin-like"/>
    <property type="match status" value="1"/>
</dbReference>
<dbReference type="PROSITE" id="PS51352">
    <property type="entry name" value="THIOREDOXIN_2"/>
    <property type="match status" value="1"/>
</dbReference>
<dbReference type="InterPro" id="IPR000866">
    <property type="entry name" value="AhpC/TSA"/>
</dbReference>
<gene>
    <name evidence="9" type="ORF">EI77_04213</name>
</gene>
<evidence type="ECO:0000256" key="5">
    <source>
        <dbReference type="PROSITE-ProRule" id="PRU00433"/>
    </source>
</evidence>
<dbReference type="Proteomes" id="UP000295662">
    <property type="component" value="Unassembled WGS sequence"/>
</dbReference>
<dbReference type="RefSeq" id="WP_243838971.1">
    <property type="nucleotide sequence ID" value="NZ_SOCA01000011.1"/>
</dbReference>
<proteinExistence type="predicted"/>
<dbReference type="PANTHER" id="PTHR43640:SF1">
    <property type="entry name" value="THIOREDOXIN-DEPENDENT PEROXIREDOXIN"/>
    <property type="match status" value="1"/>
</dbReference>
<name>A0A4R7RL01_9BACT</name>
<dbReference type="AlphaFoldDB" id="A0A4R7RL01"/>
<reference evidence="9 10" key="1">
    <citation type="submission" date="2019-03" db="EMBL/GenBank/DDBJ databases">
        <title>Genomic Encyclopedia of Archaeal and Bacterial Type Strains, Phase II (KMG-II): from individual species to whole genera.</title>
        <authorList>
            <person name="Goeker M."/>
        </authorList>
    </citation>
    <scope>NUCLEOTIDE SEQUENCE [LARGE SCALE GENOMIC DNA]</scope>
    <source>
        <strain evidence="9 10">ATCC 25309</strain>
    </source>
</reference>
<keyword evidence="10" id="KW-1185">Reference proteome</keyword>
<dbReference type="EMBL" id="SOCA01000011">
    <property type="protein sequence ID" value="TDU64325.1"/>
    <property type="molecule type" value="Genomic_DNA"/>
</dbReference>
<dbReference type="InterPro" id="IPR036249">
    <property type="entry name" value="Thioredoxin-like_sf"/>
</dbReference>
<dbReference type="SUPFAM" id="SSF47473">
    <property type="entry name" value="EF-hand"/>
    <property type="match status" value="1"/>
</dbReference>
<feature type="signal peptide" evidence="6">
    <location>
        <begin position="1"/>
        <end position="22"/>
    </location>
</feature>
<evidence type="ECO:0000256" key="3">
    <source>
        <dbReference type="ARBA" id="ARBA00023004"/>
    </source>
</evidence>
<evidence type="ECO:0000256" key="2">
    <source>
        <dbReference type="ARBA" id="ARBA00022723"/>
    </source>
</evidence>
<accession>A0A4R7RL01</accession>
<dbReference type="GO" id="GO:0009055">
    <property type="term" value="F:electron transfer activity"/>
    <property type="evidence" value="ECO:0007669"/>
    <property type="project" value="InterPro"/>
</dbReference>
<evidence type="ECO:0000259" key="7">
    <source>
        <dbReference type="PROSITE" id="PS51007"/>
    </source>
</evidence>
<dbReference type="GO" id="GO:0016209">
    <property type="term" value="F:antioxidant activity"/>
    <property type="evidence" value="ECO:0007669"/>
    <property type="project" value="InterPro"/>
</dbReference>
<dbReference type="InterPro" id="IPR011992">
    <property type="entry name" value="EF-hand-dom_pair"/>
</dbReference>
<feature type="domain" description="Cytochrome c" evidence="7">
    <location>
        <begin position="285"/>
        <end position="380"/>
    </location>
</feature>
<dbReference type="InterPro" id="IPR047262">
    <property type="entry name" value="PRX-like1"/>
</dbReference>
<dbReference type="GO" id="GO:0046872">
    <property type="term" value="F:metal ion binding"/>
    <property type="evidence" value="ECO:0007669"/>
    <property type="project" value="UniProtKB-KW"/>
</dbReference>
<dbReference type="PROSITE" id="PS51007">
    <property type="entry name" value="CYTC"/>
    <property type="match status" value="1"/>
</dbReference>
<evidence type="ECO:0000256" key="1">
    <source>
        <dbReference type="ARBA" id="ARBA00022617"/>
    </source>
</evidence>
<evidence type="ECO:0000259" key="8">
    <source>
        <dbReference type="PROSITE" id="PS51352"/>
    </source>
</evidence>
<dbReference type="InterPro" id="IPR014784">
    <property type="entry name" value="Cu2_ascorb_mOase-like_C"/>
</dbReference>
<organism evidence="9 10">
    <name type="scientific">Prosthecobacter fusiformis</name>
    <dbReference type="NCBI Taxonomy" id="48464"/>
    <lineage>
        <taxon>Bacteria</taxon>
        <taxon>Pseudomonadati</taxon>
        <taxon>Verrucomicrobiota</taxon>
        <taxon>Verrucomicrobiia</taxon>
        <taxon>Verrucomicrobiales</taxon>
        <taxon>Verrucomicrobiaceae</taxon>
        <taxon>Prosthecobacter</taxon>
    </lineage>
</organism>
<dbReference type="InterPro" id="IPR009056">
    <property type="entry name" value="Cyt_c-like_dom"/>
</dbReference>
<dbReference type="GO" id="GO:0016715">
    <property type="term" value="F:oxidoreductase activity, acting on paired donors, with incorporation or reduction of molecular oxygen, reduced ascorbate as one donor, and incorporation of one atom of oxygen"/>
    <property type="evidence" value="ECO:0007669"/>
    <property type="project" value="InterPro"/>
</dbReference>
<evidence type="ECO:0000256" key="6">
    <source>
        <dbReference type="SAM" id="SignalP"/>
    </source>
</evidence>
<feature type="domain" description="Thioredoxin" evidence="8">
    <location>
        <begin position="110"/>
        <end position="263"/>
    </location>
</feature>
<dbReference type="GO" id="GO:0020037">
    <property type="term" value="F:heme binding"/>
    <property type="evidence" value="ECO:0007669"/>
    <property type="project" value="InterPro"/>
</dbReference>
<sequence>MKRAAFILALLVPGYICMQGTAAGKTGIAAFDNLDKNEDGLLTADELPQKRWLRFLDQDGNGSVTLAEATEGMLKLRQKGGSAPDSAPVKPASEDPALTEAPVVLKASEHGVGHLVPDLMLKDGRGQEFKLSQQLTGRQGIIIAFFGATCPISGKLGPELARLEKDAMARQVAMLLVCPVATETADDIQKFITAHGLKSPVIHDADGQLTTTLAATTTTEVFLLDAARTLVYRGAINDQYGLGYAKDQPNKTYLRDAAAAMLRSEAPLIAATTAPGCALDLKKTAAVTQTAVTYHNQVSRILQANCVECHRPGAVGPFNLESYDDVIENAGMIRKQVERGVMPPWFAAAPPDGQHSLWLNDASLSHQDRQDLLTWLASDRPLGNPAEAPKPRHFPEEWAIGTPNAIVQLPKPVQIKAEGTMPYQFVTATTAFEEDRWVQGYEILPTDRGVVHHVIVQVHAKGSDVRDRGEGAEGYWAAYVPGNASRMWPAGFAKKLPAGAIVSFQIHYTPNGKKTQEQLRMGLIFAKAAPKYVVHTAAVAHPRLNIPAGEANHIEVKEQTVPRDMNIMAYMAHMHVRGKAFKFEVTPPGGKSEVLLDIPGYDFNWQLRYDYAQPKFLPRGSKVKITAVFDNSDANPANPDPTKNIRWGPQTSDEMMIGYFEYFTPNNAAVAAK</sequence>
<keyword evidence="1 5" id="KW-0349">Heme</keyword>
<feature type="chain" id="PRO_5020965089" evidence="6">
    <location>
        <begin position="23"/>
        <end position="673"/>
    </location>
</feature>
<protein>
    <submittedName>
        <fullName evidence="9">AhpC/TSA family protein</fullName>
    </submittedName>
</protein>
<dbReference type="Gene3D" id="2.60.120.230">
    <property type="match status" value="1"/>
</dbReference>
<dbReference type="InterPro" id="IPR036909">
    <property type="entry name" value="Cyt_c-like_dom_sf"/>
</dbReference>
<dbReference type="PANTHER" id="PTHR43640">
    <property type="entry name" value="OS07G0260300 PROTEIN"/>
    <property type="match status" value="1"/>
</dbReference>